<keyword evidence="1" id="KW-0418">Kinase</keyword>
<dbReference type="Proteomes" id="UP001166251">
    <property type="component" value="Unassembled WGS sequence"/>
</dbReference>
<name>A0ABS7ED27_9GAMM</name>
<dbReference type="EMBL" id="JAHZSS010000003">
    <property type="protein sequence ID" value="MBW8190242.1"/>
    <property type="molecule type" value="Genomic_DNA"/>
</dbReference>
<evidence type="ECO:0000313" key="1">
    <source>
        <dbReference type="EMBL" id="MBW8190242.1"/>
    </source>
</evidence>
<dbReference type="InterPro" id="IPR027597">
    <property type="entry name" value="HprK-rel_B"/>
</dbReference>
<protein>
    <submittedName>
        <fullName evidence="1">HprK-related kinase B</fullName>
    </submittedName>
</protein>
<gene>
    <name evidence="1" type="ORF">K0504_04260</name>
</gene>
<organism evidence="1 2">
    <name type="scientific">Neiella holothuriorum</name>
    <dbReference type="NCBI Taxonomy" id="2870530"/>
    <lineage>
        <taxon>Bacteria</taxon>
        <taxon>Pseudomonadati</taxon>
        <taxon>Pseudomonadota</taxon>
        <taxon>Gammaproteobacteria</taxon>
        <taxon>Alteromonadales</taxon>
        <taxon>Echinimonadaceae</taxon>
        <taxon>Neiella</taxon>
    </lineage>
</organism>
<proteinExistence type="predicted"/>
<dbReference type="NCBIfam" id="TIGR04355">
    <property type="entry name" value="HprK_rel_B"/>
    <property type="match status" value="1"/>
</dbReference>
<comment type="caution">
    <text evidence="1">The sequence shown here is derived from an EMBL/GenBank/DDBJ whole genome shotgun (WGS) entry which is preliminary data.</text>
</comment>
<reference evidence="1" key="1">
    <citation type="submission" date="2021-07" db="EMBL/GenBank/DDBJ databases">
        <title>Neiella marina sp. nov., isolated from the intestinal content of sea cucumber Apostichopus japonicus.</title>
        <authorList>
            <person name="Bai X."/>
        </authorList>
    </citation>
    <scope>NUCLEOTIDE SEQUENCE</scope>
    <source>
        <strain evidence="1">126</strain>
    </source>
</reference>
<dbReference type="GO" id="GO:0016301">
    <property type="term" value="F:kinase activity"/>
    <property type="evidence" value="ECO:0007669"/>
    <property type="project" value="UniProtKB-KW"/>
</dbReference>
<dbReference type="RefSeq" id="WP_220102921.1">
    <property type="nucleotide sequence ID" value="NZ_JAHZSS010000003.1"/>
</dbReference>
<evidence type="ECO:0000313" key="2">
    <source>
        <dbReference type="Proteomes" id="UP001166251"/>
    </source>
</evidence>
<dbReference type="InterPro" id="IPR027417">
    <property type="entry name" value="P-loop_NTPase"/>
</dbReference>
<dbReference type="SUPFAM" id="SSF53795">
    <property type="entry name" value="PEP carboxykinase-like"/>
    <property type="match status" value="1"/>
</dbReference>
<dbReference type="Gene3D" id="3.40.50.300">
    <property type="entry name" value="P-loop containing nucleotide triphosphate hydrolases"/>
    <property type="match status" value="1"/>
</dbReference>
<keyword evidence="1" id="KW-0808">Transferase</keyword>
<sequence length="379" mass="42192">MSFPATAQDAATTFIEQHTMADQRLLLTLPGMTIDVVSNQLKLLEELADYFRHVATLKPAKQALSTDGSSDTAATIVCIEHANVELDVAWQQWQREAGKTGRKDAFYPLEDGRLLFKVRTGMVFLQSLTYRIAIGPCLANSNQIINFINNQYINKLQQSDWLIGHAAAVTSGSKGMAFCGFSGGGKSTSMLHLMANGRYQFVSNDRLFIRREHGQLQCRGIPKLPRINPGTIINNPALLPIINEQQAVRYKAMHTNELWPLEEKFDADVIRLFGANRINHASSLDFLVILNWQPSNASPCTITQVDIAKRHDLLPALMKSPGPFYQDQTGKFLANGADVLTDKALQQVYIDALQGCEVYEVSGGVNFEQLLEHCQRLLD</sequence>
<keyword evidence="2" id="KW-1185">Reference proteome</keyword>
<accession>A0ABS7ED27</accession>